<gene>
    <name evidence="15" type="ORF">TARUN_3302</name>
</gene>
<dbReference type="Pfam" id="PF00450">
    <property type="entry name" value="Peptidase_S10"/>
    <property type="match status" value="1"/>
</dbReference>
<proteinExistence type="inferred from homology"/>
<keyword evidence="7 14" id="KW-0645">Protease</keyword>
<organism evidence="15 16">
    <name type="scientific">Trichoderma arundinaceum</name>
    <dbReference type="NCBI Taxonomy" id="490622"/>
    <lineage>
        <taxon>Eukaryota</taxon>
        <taxon>Fungi</taxon>
        <taxon>Dikarya</taxon>
        <taxon>Ascomycota</taxon>
        <taxon>Pezizomycotina</taxon>
        <taxon>Sordariomycetes</taxon>
        <taxon>Hypocreomycetidae</taxon>
        <taxon>Hypocreales</taxon>
        <taxon>Hypocreaceae</taxon>
        <taxon>Trichoderma</taxon>
    </lineage>
</organism>
<dbReference type="GO" id="GO:0000324">
    <property type="term" value="C:fungal-type vacuole"/>
    <property type="evidence" value="ECO:0007669"/>
    <property type="project" value="TreeGrafter"/>
</dbReference>
<dbReference type="GO" id="GO:0098552">
    <property type="term" value="C:side of membrane"/>
    <property type="evidence" value="ECO:0007669"/>
    <property type="project" value="UniProtKB-KW"/>
</dbReference>
<dbReference type="PROSITE" id="PS00131">
    <property type="entry name" value="CARBOXYPEPT_SER_SER"/>
    <property type="match status" value="1"/>
</dbReference>
<dbReference type="PANTHER" id="PTHR11802">
    <property type="entry name" value="SERINE PROTEASE FAMILY S10 SERINE CARBOXYPEPTIDASE"/>
    <property type="match status" value="1"/>
</dbReference>
<dbReference type="InterPro" id="IPR018202">
    <property type="entry name" value="Ser_caboxypep_ser_AS"/>
</dbReference>
<dbReference type="EC" id="3.4.16.-" evidence="14"/>
<name>A0A395NS53_TRIAR</name>
<evidence type="ECO:0000313" key="15">
    <source>
        <dbReference type="EMBL" id="RFU78906.1"/>
    </source>
</evidence>
<keyword evidence="9 14" id="KW-0378">Hydrolase</keyword>
<evidence type="ECO:0000256" key="12">
    <source>
        <dbReference type="ARBA" id="ARBA00023288"/>
    </source>
</evidence>
<keyword evidence="5" id="KW-0472">Membrane</keyword>
<feature type="chain" id="PRO_5017102383" description="Carboxypeptidase" evidence="14">
    <location>
        <begin position="17"/>
        <end position="595"/>
    </location>
</feature>
<dbReference type="InterPro" id="IPR029058">
    <property type="entry name" value="AB_hydrolase_fold"/>
</dbReference>
<keyword evidence="12" id="KW-0449">Lipoprotein</keyword>
<dbReference type="GO" id="GO:0005886">
    <property type="term" value="C:plasma membrane"/>
    <property type="evidence" value="ECO:0007669"/>
    <property type="project" value="UniProtKB-SubCell"/>
</dbReference>
<comment type="catalytic activity">
    <reaction evidence="1">
        <text>Preferential release of a C-terminal arginine or lysine residue.</text>
        <dbReference type="EC" id="3.4.16.6"/>
    </reaction>
</comment>
<dbReference type="InterPro" id="IPR001563">
    <property type="entry name" value="Peptidase_S10"/>
</dbReference>
<keyword evidence="4" id="KW-1003">Cell membrane</keyword>
<dbReference type="PANTHER" id="PTHR11802:SF189">
    <property type="entry name" value="CARBOXYPEPTIDASE"/>
    <property type="match status" value="1"/>
</dbReference>
<sequence>MASSLGLLFLPSLALAISLPPTPESVTTIPSNLFPGVSISYKQVCETTPNVKAFSGYINLPPNFILGQDYPVHSFFWFFEARSDNPENAPLSLWLQGGPGSPSVAAALGENGPCSVLADSRGTVLNPWSWNNDVNMLYLDQPVQVGFSYDSLINGTINEPRSPFAVTPKSLSPEDLSQDTLTAVPGTFSSQSVASTANTTFIAARASWYFLQTWMQEFPEFQSRDNRLSLWGESYGGHYVPTLAGYIVSQNELIATGNASTAAAIPLQVDVVGLVNACIDNSVQTPLYPVFAYNNTYGLQAINESEYQDALAAVPQCLNLTDTCRRLADELDPDGWGNNKRVNQACEAAYKFCFGPTLQPFNSKGVNLPQHDLFDFTQLAPDSFPPKFAAGYLNSREAQLALGVPLNFTGLSSAVAQVFLETGDFIRGHNLELLGGLLDSGVKVALVYGDRDYQCNWLGGEQIGLAIQSSLSAGFRAAGLSLPVPYYQPETAYRIFSRAMAGADIATGQFLAGANYSTVGPRSSFSIKNTVPQPPEPLCYTWDIMETCTPSQTALLTNGSAIVRDFIMVGYTLPNGTEVIYRSTETSPGCHKLLM</sequence>
<dbReference type="OrthoDB" id="443318at2759"/>
<dbReference type="PRINTS" id="PR00724">
    <property type="entry name" value="CRBOXYPTASEC"/>
</dbReference>
<keyword evidence="6 14" id="KW-0121">Carboxypeptidase</keyword>
<dbReference type="SUPFAM" id="SSF53474">
    <property type="entry name" value="alpha/beta-Hydrolases"/>
    <property type="match status" value="1"/>
</dbReference>
<comment type="similarity">
    <text evidence="3 14">Belongs to the peptidase S10 family.</text>
</comment>
<dbReference type="EMBL" id="PXOA01000190">
    <property type="protein sequence ID" value="RFU78906.1"/>
    <property type="molecule type" value="Genomic_DNA"/>
</dbReference>
<feature type="signal peptide" evidence="14">
    <location>
        <begin position="1"/>
        <end position="16"/>
    </location>
</feature>
<dbReference type="Proteomes" id="UP000266272">
    <property type="component" value="Unassembled WGS sequence"/>
</dbReference>
<evidence type="ECO:0000256" key="14">
    <source>
        <dbReference type="RuleBase" id="RU361156"/>
    </source>
</evidence>
<dbReference type="AlphaFoldDB" id="A0A395NS53"/>
<comment type="subcellular location">
    <subcellularLocation>
        <location evidence="2">Cell membrane</location>
        <topology evidence="2">Lipid-anchor</topology>
        <topology evidence="2">GPI-anchor</topology>
    </subcellularLocation>
</comment>
<evidence type="ECO:0000256" key="10">
    <source>
        <dbReference type="ARBA" id="ARBA00023026"/>
    </source>
</evidence>
<evidence type="ECO:0000256" key="7">
    <source>
        <dbReference type="ARBA" id="ARBA00022670"/>
    </source>
</evidence>
<keyword evidence="8 14" id="KW-0732">Signal</keyword>
<evidence type="ECO:0000256" key="3">
    <source>
        <dbReference type="ARBA" id="ARBA00009431"/>
    </source>
</evidence>
<evidence type="ECO:0000313" key="16">
    <source>
        <dbReference type="Proteomes" id="UP000266272"/>
    </source>
</evidence>
<protein>
    <recommendedName>
        <fullName evidence="14">Carboxypeptidase</fullName>
        <ecNumber evidence="14">3.4.16.-</ecNumber>
    </recommendedName>
</protein>
<comment type="caution">
    <text evidence="15">The sequence shown here is derived from an EMBL/GenBank/DDBJ whole genome shotgun (WGS) entry which is preliminary data.</text>
</comment>
<dbReference type="GO" id="GO:0006508">
    <property type="term" value="P:proteolysis"/>
    <property type="evidence" value="ECO:0007669"/>
    <property type="project" value="UniProtKB-KW"/>
</dbReference>
<evidence type="ECO:0000256" key="4">
    <source>
        <dbReference type="ARBA" id="ARBA00022475"/>
    </source>
</evidence>
<dbReference type="Gene3D" id="3.40.50.1820">
    <property type="entry name" value="alpha/beta hydrolase"/>
    <property type="match status" value="1"/>
</dbReference>
<keyword evidence="5" id="KW-0336">GPI-anchor</keyword>
<comment type="function">
    <text evidence="13">Extracellular serine carboxypeptidase that contributes to pathogenicity.</text>
</comment>
<evidence type="ECO:0000256" key="9">
    <source>
        <dbReference type="ARBA" id="ARBA00022801"/>
    </source>
</evidence>
<evidence type="ECO:0000256" key="6">
    <source>
        <dbReference type="ARBA" id="ARBA00022645"/>
    </source>
</evidence>
<evidence type="ECO:0000256" key="1">
    <source>
        <dbReference type="ARBA" id="ARBA00001003"/>
    </source>
</evidence>
<evidence type="ECO:0000256" key="13">
    <source>
        <dbReference type="ARBA" id="ARBA00037356"/>
    </source>
</evidence>
<evidence type="ECO:0000256" key="5">
    <source>
        <dbReference type="ARBA" id="ARBA00022622"/>
    </source>
</evidence>
<dbReference type="GO" id="GO:0004185">
    <property type="term" value="F:serine-type carboxypeptidase activity"/>
    <property type="evidence" value="ECO:0007669"/>
    <property type="project" value="UniProtKB-UniRule"/>
</dbReference>
<evidence type="ECO:0000256" key="8">
    <source>
        <dbReference type="ARBA" id="ARBA00022729"/>
    </source>
</evidence>
<evidence type="ECO:0000256" key="2">
    <source>
        <dbReference type="ARBA" id="ARBA00004609"/>
    </source>
</evidence>
<reference evidence="15 16" key="1">
    <citation type="journal article" date="2018" name="PLoS Pathog.">
        <title>Evolution of structural diversity of trichothecenes, a family of toxins produced by plant pathogenic and entomopathogenic fungi.</title>
        <authorList>
            <person name="Proctor R.H."/>
            <person name="McCormick S.P."/>
            <person name="Kim H.S."/>
            <person name="Cardoza R.E."/>
            <person name="Stanley A.M."/>
            <person name="Lindo L."/>
            <person name="Kelly A."/>
            <person name="Brown D.W."/>
            <person name="Lee T."/>
            <person name="Vaughan M.M."/>
            <person name="Alexander N.J."/>
            <person name="Busman M."/>
            <person name="Gutierrez S."/>
        </authorList>
    </citation>
    <scope>NUCLEOTIDE SEQUENCE [LARGE SCALE GENOMIC DNA]</scope>
    <source>
        <strain evidence="15 16">IBT 40837</strain>
    </source>
</reference>
<dbReference type="STRING" id="490622.A0A395NS53"/>
<keyword evidence="11" id="KW-0325">Glycoprotein</keyword>
<keyword evidence="16" id="KW-1185">Reference proteome</keyword>
<keyword evidence="10" id="KW-0843">Virulence</keyword>
<evidence type="ECO:0000256" key="11">
    <source>
        <dbReference type="ARBA" id="ARBA00023180"/>
    </source>
</evidence>
<accession>A0A395NS53</accession>